<dbReference type="AlphaFoldDB" id="A0AA41U3F3"/>
<protein>
    <submittedName>
        <fullName evidence="2">IPT/TIG domain-containing protein</fullName>
    </submittedName>
</protein>
<dbReference type="InterPro" id="IPR013783">
    <property type="entry name" value="Ig-like_fold"/>
</dbReference>
<name>A0AA41U3F3_9ACTN</name>
<dbReference type="InterPro" id="IPR014756">
    <property type="entry name" value="Ig_E-set"/>
</dbReference>
<dbReference type="Gene3D" id="2.60.40.10">
    <property type="entry name" value="Immunoglobulins"/>
    <property type="match status" value="1"/>
</dbReference>
<dbReference type="InterPro" id="IPR002909">
    <property type="entry name" value="IPT_dom"/>
</dbReference>
<accession>A0AA41U3F3</accession>
<proteinExistence type="predicted"/>
<evidence type="ECO:0000259" key="1">
    <source>
        <dbReference type="Pfam" id="PF01833"/>
    </source>
</evidence>
<comment type="caution">
    <text evidence="2">The sequence shown here is derived from an EMBL/GenBank/DDBJ whole genome shotgun (WGS) entry which is preliminary data.</text>
</comment>
<evidence type="ECO:0000313" key="2">
    <source>
        <dbReference type="EMBL" id="MCF2531751.1"/>
    </source>
</evidence>
<dbReference type="GO" id="GO:0005975">
    <property type="term" value="P:carbohydrate metabolic process"/>
    <property type="evidence" value="ECO:0007669"/>
    <property type="project" value="UniProtKB-ARBA"/>
</dbReference>
<keyword evidence="3" id="KW-1185">Reference proteome</keyword>
<evidence type="ECO:0000313" key="3">
    <source>
        <dbReference type="Proteomes" id="UP001165378"/>
    </source>
</evidence>
<dbReference type="CDD" id="cd00603">
    <property type="entry name" value="IPT_PCSR"/>
    <property type="match status" value="1"/>
</dbReference>
<dbReference type="NCBIfam" id="NF047353">
    <property type="entry name" value="tube_lmo2291"/>
    <property type="match status" value="1"/>
</dbReference>
<feature type="domain" description="IPT/TIG" evidence="1">
    <location>
        <begin position="4"/>
        <end position="82"/>
    </location>
</feature>
<dbReference type="Proteomes" id="UP001165378">
    <property type="component" value="Unassembled WGS sequence"/>
</dbReference>
<dbReference type="SUPFAM" id="SSF81296">
    <property type="entry name" value="E set domains"/>
    <property type="match status" value="1"/>
</dbReference>
<dbReference type="Pfam" id="PF01833">
    <property type="entry name" value="TIG"/>
    <property type="match status" value="1"/>
</dbReference>
<dbReference type="RefSeq" id="WP_235056398.1">
    <property type="nucleotide sequence ID" value="NZ_JAKFHA010000026.1"/>
</dbReference>
<gene>
    <name evidence="2" type="ORF">LZ495_31665</name>
</gene>
<reference evidence="2" key="1">
    <citation type="submission" date="2022-01" db="EMBL/GenBank/DDBJ databases">
        <title>Genome-Based Taxonomic Classification of the Phylum Actinobacteria.</title>
        <authorList>
            <person name="Gao Y."/>
        </authorList>
    </citation>
    <scope>NUCLEOTIDE SEQUENCE</scope>
    <source>
        <strain evidence="2">KLBMP 8922</strain>
    </source>
</reference>
<organism evidence="2 3">
    <name type="scientific">Yinghuangia soli</name>
    <dbReference type="NCBI Taxonomy" id="2908204"/>
    <lineage>
        <taxon>Bacteria</taxon>
        <taxon>Bacillati</taxon>
        <taxon>Actinomycetota</taxon>
        <taxon>Actinomycetes</taxon>
        <taxon>Kitasatosporales</taxon>
        <taxon>Streptomycetaceae</taxon>
        <taxon>Yinghuangia</taxon>
    </lineage>
</organism>
<sequence>MALTITGAVPNTGSEDGGTLVQITGTDLNTVTGVTIGGEAAQFEIIAPTLIHAIAPAHAVGAVNIVVTNGSTPQTLTAGFTYTASTIDDEELVATLAREWAIDFNMAAAGVTPKDYLSVRAVRNMVPKVTPTMQDDSDYENEGWTSQAKTMLGWEITLTISRKVGRVSGQYPRSVERLRACATQFGGDGLADVRWYKRRPGDEAYQGVAHVNWDPQGGEAANLDEVQCILTGNGKRTEIMNPTV</sequence>
<dbReference type="EMBL" id="JAKFHA010000026">
    <property type="protein sequence ID" value="MCF2531751.1"/>
    <property type="molecule type" value="Genomic_DNA"/>
</dbReference>